<dbReference type="PANTHER" id="PTHR43409">
    <property type="entry name" value="ANAEROBIC MAGNESIUM-PROTOPORPHYRIN IX MONOMETHYL ESTER CYCLASE-RELATED"/>
    <property type="match status" value="1"/>
</dbReference>
<dbReference type="InterPro" id="IPR051198">
    <property type="entry name" value="BchE-like"/>
</dbReference>
<dbReference type="InterPro" id="IPR058240">
    <property type="entry name" value="rSAM_sf"/>
</dbReference>
<dbReference type="GO" id="GO:0051536">
    <property type="term" value="F:iron-sulfur cluster binding"/>
    <property type="evidence" value="ECO:0007669"/>
    <property type="project" value="UniProtKB-KW"/>
</dbReference>
<gene>
    <name evidence="7" type="ORF">S03H2_17945</name>
</gene>
<dbReference type="GO" id="GO:0046872">
    <property type="term" value="F:metal ion binding"/>
    <property type="evidence" value="ECO:0007669"/>
    <property type="project" value="UniProtKB-KW"/>
</dbReference>
<comment type="cofactor">
    <cofactor evidence="1">
        <name>[4Fe-4S] cluster</name>
        <dbReference type="ChEBI" id="CHEBI:49883"/>
    </cofactor>
</comment>
<dbReference type="EMBL" id="BARU01009284">
    <property type="protein sequence ID" value="GAH34995.1"/>
    <property type="molecule type" value="Genomic_DNA"/>
</dbReference>
<keyword evidence="2" id="KW-0949">S-adenosyl-L-methionine</keyword>
<protein>
    <recommendedName>
        <fullName evidence="6">Radical SAM core domain-containing protein</fullName>
    </recommendedName>
</protein>
<dbReference type="Pfam" id="PF04055">
    <property type="entry name" value="Radical_SAM"/>
    <property type="match status" value="1"/>
</dbReference>
<keyword evidence="5" id="KW-0411">Iron-sulfur</keyword>
<dbReference type="SFLD" id="SFLDS00029">
    <property type="entry name" value="Radical_SAM"/>
    <property type="match status" value="1"/>
</dbReference>
<feature type="domain" description="Radical SAM core" evidence="6">
    <location>
        <begin position="75"/>
        <end position="130"/>
    </location>
</feature>
<keyword evidence="4" id="KW-0408">Iron</keyword>
<dbReference type="InterPro" id="IPR007197">
    <property type="entry name" value="rSAM"/>
</dbReference>
<dbReference type="PANTHER" id="PTHR43409:SF7">
    <property type="entry name" value="BLL1977 PROTEIN"/>
    <property type="match status" value="1"/>
</dbReference>
<evidence type="ECO:0000256" key="3">
    <source>
        <dbReference type="ARBA" id="ARBA00022723"/>
    </source>
</evidence>
<evidence type="ECO:0000256" key="4">
    <source>
        <dbReference type="ARBA" id="ARBA00023004"/>
    </source>
</evidence>
<evidence type="ECO:0000256" key="1">
    <source>
        <dbReference type="ARBA" id="ARBA00001966"/>
    </source>
</evidence>
<comment type="caution">
    <text evidence="7">The sequence shown here is derived from an EMBL/GenBank/DDBJ whole genome shotgun (WGS) entry which is preliminary data.</text>
</comment>
<reference evidence="7" key="1">
    <citation type="journal article" date="2014" name="Front. Microbiol.">
        <title>High frequency of phylogenetically diverse reductive dehalogenase-homologous genes in deep subseafloor sedimentary metagenomes.</title>
        <authorList>
            <person name="Kawai M."/>
            <person name="Futagami T."/>
            <person name="Toyoda A."/>
            <person name="Takaki Y."/>
            <person name="Nishi S."/>
            <person name="Hori S."/>
            <person name="Arai W."/>
            <person name="Tsubouchi T."/>
            <person name="Morono Y."/>
            <person name="Uchiyama I."/>
            <person name="Ito T."/>
            <person name="Fujiyama A."/>
            <person name="Inagaki F."/>
            <person name="Takami H."/>
        </authorList>
    </citation>
    <scope>NUCLEOTIDE SEQUENCE</scope>
    <source>
        <strain evidence="7">Expedition CK06-06</strain>
    </source>
</reference>
<dbReference type="GO" id="GO:0003824">
    <property type="term" value="F:catalytic activity"/>
    <property type="evidence" value="ECO:0007669"/>
    <property type="project" value="InterPro"/>
</dbReference>
<name>X1FR52_9ZZZZ</name>
<accession>X1FR52</accession>
<evidence type="ECO:0000256" key="5">
    <source>
        <dbReference type="ARBA" id="ARBA00023014"/>
    </source>
</evidence>
<dbReference type="SUPFAM" id="SSF102114">
    <property type="entry name" value="Radical SAM enzymes"/>
    <property type="match status" value="1"/>
</dbReference>
<dbReference type="GO" id="GO:0005829">
    <property type="term" value="C:cytosol"/>
    <property type="evidence" value="ECO:0007669"/>
    <property type="project" value="TreeGrafter"/>
</dbReference>
<evidence type="ECO:0000313" key="7">
    <source>
        <dbReference type="EMBL" id="GAH34995.1"/>
    </source>
</evidence>
<dbReference type="InterPro" id="IPR023404">
    <property type="entry name" value="rSAM_horseshoe"/>
</dbReference>
<organism evidence="7">
    <name type="scientific">marine sediment metagenome</name>
    <dbReference type="NCBI Taxonomy" id="412755"/>
    <lineage>
        <taxon>unclassified sequences</taxon>
        <taxon>metagenomes</taxon>
        <taxon>ecological metagenomes</taxon>
    </lineage>
</organism>
<dbReference type="SFLD" id="SFLDG01082">
    <property type="entry name" value="B12-binding_domain_containing"/>
    <property type="match status" value="1"/>
</dbReference>
<evidence type="ECO:0000256" key="2">
    <source>
        <dbReference type="ARBA" id="ARBA00022691"/>
    </source>
</evidence>
<dbReference type="Gene3D" id="3.80.30.20">
    <property type="entry name" value="tm_1862 like domain"/>
    <property type="match status" value="1"/>
</dbReference>
<sequence>MLFLCKISKAFKTLEKLNPFLTSFNVSSFMLSIPIKTLHNPERPLIQNFEKIRFPARHLTKKNKYKMFTVRLETIETSRGCPHTCTFCTTHIFNKGKWRPRPIEKIITEMKMISHNRKISDIFFVDDNLTANT</sequence>
<keyword evidence="3" id="KW-0479">Metal-binding</keyword>
<evidence type="ECO:0000259" key="6">
    <source>
        <dbReference type="Pfam" id="PF04055"/>
    </source>
</evidence>
<proteinExistence type="predicted"/>
<dbReference type="AlphaFoldDB" id="X1FR52"/>
<feature type="non-terminal residue" evidence="7">
    <location>
        <position position="133"/>
    </location>
</feature>